<dbReference type="GO" id="GO:0005737">
    <property type="term" value="C:cytoplasm"/>
    <property type="evidence" value="ECO:0007669"/>
    <property type="project" value="InterPro"/>
</dbReference>
<dbReference type="InterPro" id="IPR005720">
    <property type="entry name" value="Dihydroorotate_DH_cat"/>
</dbReference>
<dbReference type="InterPro" id="IPR017938">
    <property type="entry name" value="Riboflavin_synthase-like_b-brl"/>
</dbReference>
<dbReference type="AlphaFoldDB" id="D6PCP7"/>
<dbReference type="Gene3D" id="3.40.50.80">
    <property type="entry name" value="Nucleotide-binding domain of ferredoxin-NADP reductase (FNR) module"/>
    <property type="match status" value="1"/>
</dbReference>
<comment type="subunit">
    <text evidence="7">Heterotetramer of 2 PreA and 2 PreT subunits.</text>
</comment>
<dbReference type="EC" id="1.3.1.1" evidence="8"/>
<evidence type="ECO:0000256" key="6">
    <source>
        <dbReference type="ARBA" id="ARBA00049578"/>
    </source>
</evidence>
<reference evidence="10" key="1">
    <citation type="journal article" date="2010" name="ISME J.">
        <title>Metagenome of the Mediterranean deep chlorophyll maximum studied by direct and fosmid library 454 pyrosequencing.</title>
        <authorList>
            <person name="Ghai R."/>
            <person name="Martin-Cuadrado A.B."/>
            <person name="Molto A.G."/>
            <person name="Heredia I.G."/>
            <person name="Cabrera R."/>
            <person name="Martin J."/>
            <person name="Verdu M."/>
            <person name="Deschamps P."/>
            <person name="Moreira D."/>
            <person name="Lopez-Garcia P."/>
            <person name="Mira A."/>
            <person name="Rodriguez-Valera F."/>
        </authorList>
    </citation>
    <scope>NUCLEOTIDE SEQUENCE</scope>
</reference>
<dbReference type="InterPro" id="IPR001295">
    <property type="entry name" value="Dihydroorotate_DH_CS"/>
</dbReference>
<dbReference type="InterPro" id="IPR019480">
    <property type="entry name" value="Dihydroorotate_DH_Fe-S-bd"/>
</dbReference>
<dbReference type="UniPathway" id="UPA00070"/>
<evidence type="ECO:0000259" key="9">
    <source>
        <dbReference type="PROSITE" id="PS51384"/>
    </source>
</evidence>
<dbReference type="SUPFAM" id="SSF51395">
    <property type="entry name" value="FMN-linked oxidoreductases"/>
    <property type="match status" value="1"/>
</dbReference>
<dbReference type="Gene3D" id="3.20.20.70">
    <property type="entry name" value="Aldolase class I"/>
    <property type="match status" value="1"/>
</dbReference>
<comment type="catalytic activity">
    <reaction evidence="5">
        <text>5,6-dihydrouracil + NAD(+) = uracil + NADH + H(+)</text>
        <dbReference type="Rhea" id="RHEA:20189"/>
        <dbReference type="ChEBI" id="CHEBI:15378"/>
        <dbReference type="ChEBI" id="CHEBI:15901"/>
        <dbReference type="ChEBI" id="CHEBI:17568"/>
        <dbReference type="ChEBI" id="CHEBI:57540"/>
        <dbReference type="ChEBI" id="CHEBI:57945"/>
        <dbReference type="EC" id="1.3.1.1"/>
    </reaction>
</comment>
<keyword evidence="3" id="KW-0560">Oxidoreductase</keyword>
<comment type="catalytic activity">
    <reaction evidence="4">
        <text>5,6-dihydrothymine + NAD(+) = thymine + NADH + H(+)</text>
        <dbReference type="Rhea" id="RHEA:28791"/>
        <dbReference type="ChEBI" id="CHEBI:15378"/>
        <dbReference type="ChEBI" id="CHEBI:17821"/>
        <dbReference type="ChEBI" id="CHEBI:27468"/>
        <dbReference type="ChEBI" id="CHEBI:57540"/>
        <dbReference type="ChEBI" id="CHEBI:57945"/>
        <dbReference type="EC" id="1.3.1.1"/>
    </reaction>
</comment>
<dbReference type="Pfam" id="PF00175">
    <property type="entry name" value="NAD_binding_1"/>
    <property type="match status" value="1"/>
</dbReference>
<evidence type="ECO:0000256" key="2">
    <source>
        <dbReference type="ARBA" id="ARBA00004725"/>
    </source>
</evidence>
<evidence type="ECO:0000256" key="3">
    <source>
        <dbReference type="ARBA" id="ARBA00023002"/>
    </source>
</evidence>
<dbReference type="PANTHER" id="PTHR43073">
    <property type="entry name" value="DIHYDROPYRIMIDINE DEHYDROGENASE [NADP(+)]"/>
    <property type="match status" value="1"/>
</dbReference>
<dbReference type="InterPro" id="IPR039261">
    <property type="entry name" value="FNR_nucleotide-bd"/>
</dbReference>
<accession>D6PCP7</accession>
<protein>
    <recommendedName>
        <fullName evidence="8">dihydrouracil dehydrogenase (NAD(+))</fullName>
        <ecNumber evidence="8">1.3.1.1</ecNumber>
    </recommendedName>
</protein>
<comment type="function">
    <text evidence="6">Involved in pyrimidine base degradation. Catalyzes physiologically the reduction of uracil to 5,6-dihydrouracil (DHU) by using NADH as a specific cosubstrate. It also catalyzes the reverse reaction and the reduction of thymine to 5,6-dihydrothymine (DHT).</text>
</comment>
<evidence type="ECO:0000256" key="1">
    <source>
        <dbReference type="ARBA" id="ARBA00001917"/>
    </source>
</evidence>
<name>D6PCP7_9BACT</name>
<sequence>MNTDFLGKTLSGPFTIPSGIVTTATSIIQYVFDHMPQVGVLTTKSVGPDVRAGNREPVYSQYAPGCFVNAVGLTNPGAHAAAEAMAKLRIPEDRFLLVSIFGGSVEEFVEVAKIMAPVANGLELNLSCPHAKGYGMAMGQDPELVREVTAAVKAVVEIPVIPKLTPNTPNIAEIALAAAAGGADALCAINTVGPGYTSSHGHAVLSNGAGGMSGKGVLPIALKCVSEISAVTELPIIGCGGASSAADIREFINAGSTIVGVGSALTGMTTEDMASYFNQLESDICFDSDKAEGHIRYDIDMDFQPVVLVDNKRVCDDICVLTFDRKINIQAGEFVFLWVPGVGEKPFSALSDDPFQLAVIDVGLFTHELMDLAVGTEVYVRGPHGIPVSPAEDAKIMAVAGGTGLAAVYQLARDFGNAEVFTGARTAERLYYLEECQQIAEVHVATDDGSQGFKGVVTELLRERLQEMSQPELDKLVFYNCGPAPMVHAAAAVQREFCRDDQIFSAIDYLTKCGVGICGACAAPDGQRICVDGPFLQGSPARPDAG</sequence>
<evidence type="ECO:0000256" key="7">
    <source>
        <dbReference type="ARBA" id="ARBA00049714"/>
    </source>
</evidence>
<dbReference type="SUPFAM" id="SSF52343">
    <property type="entry name" value="Ferredoxin reductase-like, C-terminal NADP-linked domain"/>
    <property type="match status" value="1"/>
</dbReference>
<dbReference type="InterPro" id="IPR013785">
    <property type="entry name" value="Aldolase_TIM"/>
</dbReference>
<dbReference type="GO" id="GO:0006207">
    <property type="term" value="P:'de novo' pyrimidine nucleobase biosynthetic process"/>
    <property type="evidence" value="ECO:0007669"/>
    <property type="project" value="InterPro"/>
</dbReference>
<dbReference type="PROSITE" id="PS00911">
    <property type="entry name" value="DHODEHASE_1"/>
    <property type="match status" value="1"/>
</dbReference>
<dbReference type="PANTHER" id="PTHR43073:SF2">
    <property type="entry name" value="DIHYDROPYRIMIDINE DEHYDROGENASE [NADP(+)]"/>
    <property type="match status" value="1"/>
</dbReference>
<dbReference type="SUPFAM" id="SSF63380">
    <property type="entry name" value="Riboflavin synthase domain-like"/>
    <property type="match status" value="1"/>
</dbReference>
<dbReference type="GO" id="GO:0002058">
    <property type="term" value="F:uracil binding"/>
    <property type="evidence" value="ECO:0007669"/>
    <property type="project" value="TreeGrafter"/>
</dbReference>
<dbReference type="Pfam" id="PF01180">
    <property type="entry name" value="DHO_dh"/>
    <property type="match status" value="1"/>
</dbReference>
<evidence type="ECO:0000256" key="8">
    <source>
        <dbReference type="ARBA" id="ARBA00049728"/>
    </source>
</evidence>
<dbReference type="GO" id="GO:0004159">
    <property type="term" value="F:dihydropyrimidine dehydrogenase (NAD+) activity"/>
    <property type="evidence" value="ECO:0007669"/>
    <property type="project" value="UniProtKB-EC"/>
</dbReference>
<dbReference type="GO" id="GO:0006212">
    <property type="term" value="P:uracil catabolic process"/>
    <property type="evidence" value="ECO:0007669"/>
    <property type="project" value="TreeGrafter"/>
</dbReference>
<dbReference type="EMBL" id="GU942985">
    <property type="protein sequence ID" value="ADD93498.1"/>
    <property type="molecule type" value="Genomic_DNA"/>
</dbReference>
<dbReference type="GO" id="GO:0050661">
    <property type="term" value="F:NADP binding"/>
    <property type="evidence" value="ECO:0007669"/>
    <property type="project" value="TreeGrafter"/>
</dbReference>
<comment type="pathway">
    <text evidence="2">Pyrimidine metabolism; UMP biosynthesis via de novo pathway.</text>
</comment>
<evidence type="ECO:0000256" key="5">
    <source>
        <dbReference type="ARBA" id="ARBA00048792"/>
    </source>
</evidence>
<proteinExistence type="predicted"/>
<dbReference type="InterPro" id="IPR017927">
    <property type="entry name" value="FAD-bd_FR_type"/>
</dbReference>
<dbReference type="Gene3D" id="2.40.30.10">
    <property type="entry name" value="Translation factors"/>
    <property type="match status" value="1"/>
</dbReference>
<dbReference type="InterPro" id="IPR001433">
    <property type="entry name" value="OxRdtase_FAD/NAD-bd"/>
</dbReference>
<dbReference type="GO" id="GO:0044205">
    <property type="term" value="P:'de novo' UMP biosynthetic process"/>
    <property type="evidence" value="ECO:0007669"/>
    <property type="project" value="UniProtKB-UniPathway"/>
</dbReference>
<dbReference type="GO" id="GO:0006210">
    <property type="term" value="P:thymine catabolic process"/>
    <property type="evidence" value="ECO:0007669"/>
    <property type="project" value="TreeGrafter"/>
</dbReference>
<dbReference type="Pfam" id="PF10418">
    <property type="entry name" value="DHODB_Fe-S_bind"/>
    <property type="match status" value="1"/>
</dbReference>
<evidence type="ECO:0000256" key="4">
    <source>
        <dbReference type="ARBA" id="ARBA00047685"/>
    </source>
</evidence>
<evidence type="ECO:0000313" key="10">
    <source>
        <dbReference type="EMBL" id="ADD93498.1"/>
    </source>
</evidence>
<organism evidence="10">
    <name type="scientific">uncultured marine bacterium MedDCM-OCT-S04-C13</name>
    <dbReference type="NCBI Taxonomy" id="743052"/>
    <lineage>
        <taxon>Bacteria</taxon>
        <taxon>environmental samples</taxon>
    </lineage>
</organism>
<dbReference type="GO" id="GO:0004152">
    <property type="term" value="F:dihydroorotate dehydrogenase activity"/>
    <property type="evidence" value="ECO:0007669"/>
    <property type="project" value="UniProtKB-ARBA"/>
</dbReference>
<feature type="domain" description="FAD-binding FR-type" evidence="9">
    <location>
        <begin position="301"/>
        <end position="390"/>
    </location>
</feature>
<dbReference type="PROSITE" id="PS51384">
    <property type="entry name" value="FAD_FR"/>
    <property type="match status" value="1"/>
</dbReference>
<comment type="cofactor">
    <cofactor evidence="1">
        <name>FMN</name>
        <dbReference type="ChEBI" id="CHEBI:58210"/>
    </cofactor>
</comment>